<sequence length="105" mass="11516">MDLDQARTRALAKLGEIEDTATPLALDPSAAPVEVEWAWLFSFNSARYLETRSFGDLVPSGPVVVNKDGSDVWVANSAPPVEQWLNRYAEQHGYPTVPLPSSSPF</sequence>
<evidence type="ECO:0000313" key="3">
    <source>
        <dbReference type="Proteomes" id="UP001240984"/>
    </source>
</evidence>
<dbReference type="Pfam" id="PF15567">
    <property type="entry name" value="Imm35"/>
    <property type="match status" value="1"/>
</dbReference>
<evidence type="ECO:0000313" key="2">
    <source>
        <dbReference type="EMBL" id="MDP9796888.1"/>
    </source>
</evidence>
<dbReference type="InterPro" id="IPR029082">
    <property type="entry name" value="Imm35"/>
</dbReference>
<feature type="domain" description="Immunity protein 35" evidence="1">
    <location>
        <begin position="5"/>
        <end position="86"/>
    </location>
</feature>
<dbReference type="RefSeq" id="WP_306833811.1">
    <property type="nucleotide sequence ID" value="NZ_JAUSRA010000001.1"/>
</dbReference>
<organism evidence="2 3">
    <name type="scientific">Catenuloplanes nepalensis</name>
    <dbReference type="NCBI Taxonomy" id="587533"/>
    <lineage>
        <taxon>Bacteria</taxon>
        <taxon>Bacillati</taxon>
        <taxon>Actinomycetota</taxon>
        <taxon>Actinomycetes</taxon>
        <taxon>Micromonosporales</taxon>
        <taxon>Micromonosporaceae</taxon>
        <taxon>Catenuloplanes</taxon>
    </lineage>
</organism>
<comment type="caution">
    <text evidence="2">The sequence shown here is derived from an EMBL/GenBank/DDBJ whole genome shotgun (WGS) entry which is preliminary data.</text>
</comment>
<protein>
    <recommendedName>
        <fullName evidence="1">Immunity protein 35 domain-containing protein</fullName>
    </recommendedName>
</protein>
<keyword evidence="3" id="KW-1185">Reference proteome</keyword>
<evidence type="ECO:0000259" key="1">
    <source>
        <dbReference type="Pfam" id="PF15567"/>
    </source>
</evidence>
<proteinExistence type="predicted"/>
<accession>A0ABT9MZL9</accession>
<dbReference type="Proteomes" id="UP001240984">
    <property type="component" value="Unassembled WGS sequence"/>
</dbReference>
<reference evidence="2 3" key="1">
    <citation type="submission" date="2023-07" db="EMBL/GenBank/DDBJ databases">
        <title>Sequencing the genomes of 1000 actinobacteria strains.</title>
        <authorList>
            <person name="Klenk H.-P."/>
        </authorList>
    </citation>
    <scope>NUCLEOTIDE SEQUENCE [LARGE SCALE GENOMIC DNA]</scope>
    <source>
        <strain evidence="2 3">DSM 44710</strain>
    </source>
</reference>
<gene>
    <name evidence="2" type="ORF">J2S43_005400</name>
</gene>
<name>A0ABT9MZL9_9ACTN</name>
<dbReference type="EMBL" id="JAUSRA010000001">
    <property type="protein sequence ID" value="MDP9796888.1"/>
    <property type="molecule type" value="Genomic_DNA"/>
</dbReference>